<dbReference type="Proteomes" id="UP000317180">
    <property type="component" value="Unassembled WGS sequence"/>
</dbReference>
<dbReference type="SUPFAM" id="SSF53850">
    <property type="entry name" value="Periplasmic binding protein-like II"/>
    <property type="match status" value="1"/>
</dbReference>
<dbReference type="PANTHER" id="PTHR30126:SF40">
    <property type="entry name" value="HTH-TYPE TRANSCRIPTIONAL REGULATOR GLTR"/>
    <property type="match status" value="1"/>
</dbReference>
<evidence type="ECO:0000256" key="4">
    <source>
        <dbReference type="ARBA" id="ARBA00023163"/>
    </source>
</evidence>
<comment type="caution">
    <text evidence="7">The sequence shown here is derived from an EMBL/GenBank/DDBJ whole genome shotgun (WGS) entry which is preliminary data.</text>
</comment>
<evidence type="ECO:0000313" key="8">
    <source>
        <dbReference type="Proteomes" id="UP000276178"/>
    </source>
</evidence>
<sequence>MDIDTIRAFVTVAELKSLSAAAFRMNHLQSNMTAKIKKIETHYEKQLFIRSSKGMELTHEGERLYAHYKKLLTLWEEAEQEMQQQDPKLRLGTMQSVIGSELTAAFTDLYDKYPRLSVTLKTGTTEEMEKALMSGSIDLAYTIGTSSKTEQLHFKKIGTEELVLIGKKAKSGVSLQHFLQGETMLVSSKECLCTAILLQLYSDLGLPAAPLTEVAVLETLFQFAALGMGIALLSKRIVRQFGLTDFVELPTEHRYVDKYLVTRQGYQLSPLERQFIEASHFL</sequence>
<evidence type="ECO:0000256" key="2">
    <source>
        <dbReference type="ARBA" id="ARBA00023015"/>
    </source>
</evidence>
<dbReference type="FunFam" id="1.10.10.10:FF:000001">
    <property type="entry name" value="LysR family transcriptional regulator"/>
    <property type="match status" value="1"/>
</dbReference>
<dbReference type="GeneID" id="82812856"/>
<dbReference type="InterPro" id="IPR005119">
    <property type="entry name" value="LysR_subst-bd"/>
</dbReference>
<dbReference type="EMBL" id="BJOD01000040">
    <property type="protein sequence ID" value="GED27398.1"/>
    <property type="molecule type" value="Genomic_DNA"/>
</dbReference>
<accession>A0A3M8B6Z4</accession>
<evidence type="ECO:0000313" key="9">
    <source>
        <dbReference type="Proteomes" id="UP000317180"/>
    </source>
</evidence>
<dbReference type="Pfam" id="PF03466">
    <property type="entry name" value="LysR_substrate"/>
    <property type="match status" value="1"/>
</dbReference>
<organism evidence="7 8">
    <name type="scientific">Brevibacillus agri</name>
    <dbReference type="NCBI Taxonomy" id="51101"/>
    <lineage>
        <taxon>Bacteria</taxon>
        <taxon>Bacillati</taxon>
        <taxon>Bacillota</taxon>
        <taxon>Bacilli</taxon>
        <taxon>Bacillales</taxon>
        <taxon>Paenibacillaceae</taxon>
        <taxon>Brevibacillus</taxon>
    </lineage>
</organism>
<dbReference type="Proteomes" id="UP000276178">
    <property type="component" value="Unassembled WGS sequence"/>
</dbReference>
<comment type="similarity">
    <text evidence="1">Belongs to the LysR transcriptional regulatory family.</text>
</comment>
<dbReference type="Gene3D" id="1.10.10.10">
    <property type="entry name" value="Winged helix-like DNA-binding domain superfamily/Winged helix DNA-binding domain"/>
    <property type="match status" value="1"/>
</dbReference>
<evidence type="ECO:0000256" key="1">
    <source>
        <dbReference type="ARBA" id="ARBA00009437"/>
    </source>
</evidence>
<dbReference type="CDD" id="cd05466">
    <property type="entry name" value="PBP2_LTTR_substrate"/>
    <property type="match status" value="1"/>
</dbReference>
<reference evidence="6 9" key="2">
    <citation type="submission" date="2019-06" db="EMBL/GenBank/DDBJ databases">
        <title>Whole genome shotgun sequence of Brevibacillus agri NBRC 15538.</title>
        <authorList>
            <person name="Hosoyama A."/>
            <person name="Uohara A."/>
            <person name="Ohji S."/>
            <person name="Ichikawa N."/>
        </authorList>
    </citation>
    <scope>NUCLEOTIDE SEQUENCE [LARGE SCALE GENOMIC DNA]</scope>
    <source>
        <strain evidence="6 9">NBRC 15538</strain>
    </source>
</reference>
<dbReference type="Gene3D" id="3.40.190.290">
    <property type="match status" value="1"/>
</dbReference>
<dbReference type="InterPro" id="IPR036390">
    <property type="entry name" value="WH_DNA-bd_sf"/>
</dbReference>
<keyword evidence="4" id="KW-0804">Transcription</keyword>
<dbReference type="Pfam" id="PF00126">
    <property type="entry name" value="HTH_1"/>
    <property type="match status" value="1"/>
</dbReference>
<keyword evidence="9" id="KW-1185">Reference proteome</keyword>
<dbReference type="GO" id="GO:0000976">
    <property type="term" value="F:transcription cis-regulatory region binding"/>
    <property type="evidence" value="ECO:0007669"/>
    <property type="project" value="TreeGrafter"/>
</dbReference>
<gene>
    <name evidence="6" type="ORF">BAG01nite_35000</name>
    <name evidence="7" type="ORF">EB820_04785</name>
</gene>
<protein>
    <submittedName>
        <fullName evidence="7">LysR family transcriptional regulator</fullName>
    </submittedName>
</protein>
<dbReference type="EMBL" id="RHHN01000014">
    <property type="protein sequence ID" value="RNB59218.1"/>
    <property type="molecule type" value="Genomic_DNA"/>
</dbReference>
<evidence type="ECO:0000259" key="5">
    <source>
        <dbReference type="PROSITE" id="PS50931"/>
    </source>
</evidence>
<name>A0A3M8B6Z4_9BACL</name>
<evidence type="ECO:0000313" key="6">
    <source>
        <dbReference type="EMBL" id="GED27398.1"/>
    </source>
</evidence>
<reference evidence="7 8" key="1">
    <citation type="submission" date="2018-10" db="EMBL/GenBank/DDBJ databases">
        <title>Phylogenomics of Brevibacillus.</title>
        <authorList>
            <person name="Dunlap C."/>
        </authorList>
    </citation>
    <scope>NUCLEOTIDE SEQUENCE [LARGE SCALE GENOMIC DNA]</scope>
    <source>
        <strain evidence="7 8">NRRL NRS 1219</strain>
    </source>
</reference>
<dbReference type="AlphaFoldDB" id="A0A3M8B6Z4"/>
<feature type="domain" description="HTH lysR-type" evidence="5">
    <location>
        <begin position="1"/>
        <end position="58"/>
    </location>
</feature>
<dbReference type="GO" id="GO:0003700">
    <property type="term" value="F:DNA-binding transcription factor activity"/>
    <property type="evidence" value="ECO:0007669"/>
    <property type="project" value="InterPro"/>
</dbReference>
<dbReference type="InterPro" id="IPR000847">
    <property type="entry name" value="LysR_HTH_N"/>
</dbReference>
<dbReference type="SUPFAM" id="SSF46785">
    <property type="entry name" value="Winged helix' DNA-binding domain"/>
    <property type="match status" value="1"/>
</dbReference>
<evidence type="ECO:0000256" key="3">
    <source>
        <dbReference type="ARBA" id="ARBA00023125"/>
    </source>
</evidence>
<proteinExistence type="inferred from homology"/>
<dbReference type="RefSeq" id="WP_025843951.1">
    <property type="nucleotide sequence ID" value="NZ_BJOD01000040.1"/>
</dbReference>
<dbReference type="InterPro" id="IPR036388">
    <property type="entry name" value="WH-like_DNA-bd_sf"/>
</dbReference>
<dbReference type="PANTHER" id="PTHR30126">
    <property type="entry name" value="HTH-TYPE TRANSCRIPTIONAL REGULATOR"/>
    <property type="match status" value="1"/>
</dbReference>
<dbReference type="PROSITE" id="PS50931">
    <property type="entry name" value="HTH_LYSR"/>
    <property type="match status" value="1"/>
</dbReference>
<keyword evidence="2" id="KW-0805">Transcription regulation</keyword>
<keyword evidence="3" id="KW-0238">DNA-binding</keyword>
<dbReference type="OrthoDB" id="8479357at2"/>
<evidence type="ECO:0000313" key="7">
    <source>
        <dbReference type="EMBL" id="RNB59218.1"/>
    </source>
</evidence>